<dbReference type="InterPro" id="IPR036047">
    <property type="entry name" value="F-box-like_dom_sf"/>
</dbReference>
<gene>
    <name evidence="2" type="ORF">PHET_08873</name>
</gene>
<dbReference type="OrthoDB" id="423607at2759"/>
<name>A0A8J4WF11_9TREM</name>
<accession>A0A8J4WF11</accession>
<dbReference type="AlphaFoldDB" id="A0A8J4WF11"/>
<dbReference type="PROSITE" id="PS50181">
    <property type="entry name" value="FBOX"/>
    <property type="match status" value="1"/>
</dbReference>
<dbReference type="Pfam" id="PF12937">
    <property type="entry name" value="F-box-like"/>
    <property type="match status" value="1"/>
</dbReference>
<keyword evidence="3" id="KW-1185">Reference proteome</keyword>
<comment type="caution">
    <text evidence="2">The sequence shown here is derived from an EMBL/GenBank/DDBJ whole genome shotgun (WGS) entry which is preliminary data.</text>
</comment>
<proteinExistence type="predicted"/>
<dbReference type="SUPFAM" id="SSF81383">
    <property type="entry name" value="F-box domain"/>
    <property type="match status" value="1"/>
</dbReference>
<reference evidence="2" key="1">
    <citation type="submission" date="2019-05" db="EMBL/GenBank/DDBJ databases">
        <title>Annotation for the trematode Paragonimus heterotremus.</title>
        <authorList>
            <person name="Choi Y.-J."/>
        </authorList>
    </citation>
    <scope>NUCLEOTIDE SEQUENCE</scope>
    <source>
        <strain evidence="2">LC</strain>
    </source>
</reference>
<sequence length="386" mass="44008">MKPSLGLEDLPNELIIRILSHIDHGDLLRSVCPLSKYWYRLVHNKCLWRCVSWSCPALCPSHLTHLLRRDLIGSHTQSLSIHLAGGSVRTQPSLQSVIRSCSSLQKFCLTSGCMDNFVELWLSLPRSLQVLKLRSLTIKPSSKPIEYSRKPLPQLSILDLSGCGWITDVQLRPLLNPTHLTQLDLDGCYRLFSGPPVNSDIIVRINRLSTTLCELCPRLTILGLRSVFTLPLDAGDTGWTRDAFLLNRIVRNLPKLMVLDISSNKSITDYLSFWLSKTNCTTIRSFITEFLNLAAGRLKTIHTQKLIIRDWPFDCVKALLMDVSSSDNPTSSSLTVIVDSRLQYLVRWTERRGDHEHEKPYTKRFKHVSLQSEVENPMSDSKMRKY</sequence>
<evidence type="ECO:0000313" key="2">
    <source>
        <dbReference type="EMBL" id="KAF5397868.1"/>
    </source>
</evidence>
<organism evidence="2 3">
    <name type="scientific">Paragonimus heterotremus</name>
    <dbReference type="NCBI Taxonomy" id="100268"/>
    <lineage>
        <taxon>Eukaryota</taxon>
        <taxon>Metazoa</taxon>
        <taxon>Spiralia</taxon>
        <taxon>Lophotrochozoa</taxon>
        <taxon>Platyhelminthes</taxon>
        <taxon>Trematoda</taxon>
        <taxon>Digenea</taxon>
        <taxon>Plagiorchiida</taxon>
        <taxon>Troglotremata</taxon>
        <taxon>Troglotrematidae</taxon>
        <taxon>Paragonimus</taxon>
    </lineage>
</organism>
<dbReference type="Proteomes" id="UP000748531">
    <property type="component" value="Unassembled WGS sequence"/>
</dbReference>
<dbReference type="InterPro" id="IPR001810">
    <property type="entry name" value="F-box_dom"/>
</dbReference>
<dbReference type="EMBL" id="LUCH01005680">
    <property type="protein sequence ID" value="KAF5397868.1"/>
    <property type="molecule type" value="Genomic_DNA"/>
</dbReference>
<protein>
    <recommendedName>
        <fullName evidence="1">F-box domain-containing protein</fullName>
    </recommendedName>
</protein>
<evidence type="ECO:0000259" key="1">
    <source>
        <dbReference type="PROSITE" id="PS50181"/>
    </source>
</evidence>
<dbReference type="Gene3D" id="3.80.10.10">
    <property type="entry name" value="Ribonuclease Inhibitor"/>
    <property type="match status" value="1"/>
</dbReference>
<dbReference type="InterPro" id="IPR032675">
    <property type="entry name" value="LRR_dom_sf"/>
</dbReference>
<feature type="domain" description="F-box" evidence="1">
    <location>
        <begin position="4"/>
        <end position="51"/>
    </location>
</feature>
<dbReference type="SUPFAM" id="SSF52047">
    <property type="entry name" value="RNI-like"/>
    <property type="match status" value="1"/>
</dbReference>
<evidence type="ECO:0000313" key="3">
    <source>
        <dbReference type="Proteomes" id="UP000748531"/>
    </source>
</evidence>